<organism evidence="2 3">
    <name type="scientific">Vespula squamosa</name>
    <name type="common">Southern yellow jacket</name>
    <name type="synonym">Wasp</name>
    <dbReference type="NCBI Taxonomy" id="30214"/>
    <lineage>
        <taxon>Eukaryota</taxon>
        <taxon>Metazoa</taxon>
        <taxon>Ecdysozoa</taxon>
        <taxon>Arthropoda</taxon>
        <taxon>Hexapoda</taxon>
        <taxon>Insecta</taxon>
        <taxon>Pterygota</taxon>
        <taxon>Neoptera</taxon>
        <taxon>Endopterygota</taxon>
        <taxon>Hymenoptera</taxon>
        <taxon>Apocrita</taxon>
        <taxon>Aculeata</taxon>
        <taxon>Vespoidea</taxon>
        <taxon>Vespidae</taxon>
        <taxon>Vespinae</taxon>
        <taxon>Vespula</taxon>
    </lineage>
</organism>
<dbReference type="EMBL" id="JAUDFV010000064">
    <property type="protein sequence ID" value="KAL2735428.1"/>
    <property type="molecule type" value="Genomic_DNA"/>
</dbReference>
<accession>A0ABD2BRM3</accession>
<dbReference type="Proteomes" id="UP001607302">
    <property type="component" value="Unassembled WGS sequence"/>
</dbReference>
<keyword evidence="3" id="KW-1185">Reference proteome</keyword>
<feature type="region of interest" description="Disordered" evidence="1">
    <location>
        <begin position="24"/>
        <end position="56"/>
    </location>
</feature>
<dbReference type="AlphaFoldDB" id="A0ABD2BRM3"/>
<name>A0ABD2BRM3_VESSQ</name>
<feature type="compositionally biased region" description="Polar residues" evidence="1">
    <location>
        <begin position="24"/>
        <end position="36"/>
    </location>
</feature>
<protein>
    <submittedName>
        <fullName evidence="2">Uncharacterized protein</fullName>
    </submittedName>
</protein>
<evidence type="ECO:0000256" key="1">
    <source>
        <dbReference type="SAM" id="MobiDB-lite"/>
    </source>
</evidence>
<gene>
    <name evidence="2" type="ORF">V1478_003068</name>
</gene>
<comment type="caution">
    <text evidence="2">The sequence shown here is derived from an EMBL/GenBank/DDBJ whole genome shotgun (WGS) entry which is preliminary data.</text>
</comment>
<proteinExistence type="predicted"/>
<sequence length="114" mass="12372">MLSSISVGKLLTIGQSVNNALINSTEDNSRRLQTQRDVQRARSAVGAPPGERNYANAKMLPGSHAGLYRAVPCRVVSCRAEKLPREGNERTKIVLRVVSIGVGTTNNNHHLTLI</sequence>
<reference evidence="2 3" key="1">
    <citation type="journal article" date="2024" name="Ann. Entomol. Soc. Am.">
        <title>Genomic analyses of the southern and eastern yellowjacket wasps (Hymenoptera: Vespidae) reveal evolutionary signatures of social life.</title>
        <authorList>
            <person name="Catto M.A."/>
            <person name="Caine P.B."/>
            <person name="Orr S.E."/>
            <person name="Hunt B.G."/>
            <person name="Goodisman M.A.D."/>
        </authorList>
    </citation>
    <scope>NUCLEOTIDE SEQUENCE [LARGE SCALE GENOMIC DNA]</scope>
    <source>
        <strain evidence="2">233</strain>
        <tissue evidence="2">Head and thorax</tissue>
    </source>
</reference>
<evidence type="ECO:0000313" key="3">
    <source>
        <dbReference type="Proteomes" id="UP001607302"/>
    </source>
</evidence>
<evidence type="ECO:0000313" key="2">
    <source>
        <dbReference type="EMBL" id="KAL2735428.1"/>
    </source>
</evidence>